<keyword evidence="6" id="KW-0999">Mitochondrion inner membrane</keyword>
<organism evidence="17 18">
    <name type="scientific">Romanomermis culicivorax</name>
    <name type="common">Nematode worm</name>
    <dbReference type="NCBI Taxonomy" id="13658"/>
    <lineage>
        <taxon>Eukaryota</taxon>
        <taxon>Metazoa</taxon>
        <taxon>Ecdysozoa</taxon>
        <taxon>Nematoda</taxon>
        <taxon>Enoplea</taxon>
        <taxon>Dorylaimia</taxon>
        <taxon>Mermithida</taxon>
        <taxon>Mermithoidea</taxon>
        <taxon>Mermithidae</taxon>
        <taxon>Romanomermis</taxon>
    </lineage>
</organism>
<evidence type="ECO:0000313" key="17">
    <source>
        <dbReference type="Proteomes" id="UP000887565"/>
    </source>
</evidence>
<evidence type="ECO:0000256" key="1">
    <source>
        <dbReference type="ARBA" id="ARBA00004434"/>
    </source>
</evidence>
<dbReference type="GO" id="GO:0034551">
    <property type="term" value="P:mitochondrial respiratory chain complex III assembly"/>
    <property type="evidence" value="ECO:0007669"/>
    <property type="project" value="UniProtKB-ARBA"/>
</dbReference>
<dbReference type="FunFam" id="3.40.50.300:FF:000768">
    <property type="entry name" value="Probable mitochondrial chaperone bcs1"/>
    <property type="match status" value="1"/>
</dbReference>
<dbReference type="OMA" id="WMTLYQR"/>
<evidence type="ECO:0000313" key="18">
    <source>
        <dbReference type="WBParaSite" id="nRc.2.0.1.t27623-RA"/>
    </source>
</evidence>
<keyword evidence="17" id="KW-1185">Reference proteome</keyword>
<feature type="domain" description="BCS1 N-terminal" evidence="16">
    <location>
        <begin position="23"/>
        <end position="170"/>
    </location>
</feature>
<reference evidence="18" key="1">
    <citation type="submission" date="2022-11" db="UniProtKB">
        <authorList>
            <consortium name="WormBaseParasite"/>
        </authorList>
    </citation>
    <scope>IDENTIFICATION</scope>
</reference>
<comment type="catalytic activity">
    <reaction evidence="13">
        <text>ATP + H2O = ADP + phosphate + H(+)</text>
        <dbReference type="Rhea" id="RHEA:13065"/>
        <dbReference type="ChEBI" id="CHEBI:15377"/>
        <dbReference type="ChEBI" id="CHEBI:15378"/>
        <dbReference type="ChEBI" id="CHEBI:30616"/>
        <dbReference type="ChEBI" id="CHEBI:43474"/>
        <dbReference type="ChEBI" id="CHEBI:456216"/>
    </reaction>
    <physiologicalReaction direction="left-to-right" evidence="13">
        <dbReference type="Rhea" id="RHEA:13066"/>
    </physiologicalReaction>
</comment>
<dbReference type="InterPro" id="IPR003959">
    <property type="entry name" value="ATPase_AAA_core"/>
</dbReference>
<dbReference type="GO" id="GO:0005743">
    <property type="term" value="C:mitochondrial inner membrane"/>
    <property type="evidence" value="ECO:0007669"/>
    <property type="project" value="UniProtKB-SubCell"/>
</dbReference>
<keyword evidence="8 14" id="KW-0067">ATP-binding</keyword>
<proteinExistence type="inferred from homology"/>
<dbReference type="SMART" id="SM01024">
    <property type="entry name" value="BCS1_N"/>
    <property type="match status" value="1"/>
</dbReference>
<evidence type="ECO:0000256" key="3">
    <source>
        <dbReference type="ARBA" id="ARBA00016942"/>
    </source>
</evidence>
<evidence type="ECO:0000256" key="5">
    <source>
        <dbReference type="ARBA" id="ARBA00022741"/>
    </source>
</evidence>
<keyword evidence="10" id="KW-0496">Mitochondrion</keyword>
<evidence type="ECO:0000256" key="12">
    <source>
        <dbReference type="ARBA" id="ARBA00032816"/>
    </source>
</evidence>
<evidence type="ECO:0000256" key="11">
    <source>
        <dbReference type="ARBA" id="ARBA00023136"/>
    </source>
</evidence>
<accession>A0A915JNE9</accession>
<evidence type="ECO:0000256" key="13">
    <source>
        <dbReference type="ARBA" id="ARBA00048778"/>
    </source>
</evidence>
<dbReference type="AlphaFoldDB" id="A0A915JNE9"/>
<dbReference type="Pfam" id="PF00004">
    <property type="entry name" value="AAA"/>
    <property type="match status" value="1"/>
</dbReference>
<dbReference type="InterPro" id="IPR050747">
    <property type="entry name" value="Mitochondrial_chaperone_BCS1"/>
</dbReference>
<keyword evidence="5 14" id="KW-0547">Nucleotide-binding</keyword>
<dbReference type="GO" id="GO:0005524">
    <property type="term" value="F:ATP binding"/>
    <property type="evidence" value="ECO:0007669"/>
    <property type="project" value="UniProtKB-KW"/>
</dbReference>
<evidence type="ECO:0000256" key="7">
    <source>
        <dbReference type="ARBA" id="ARBA00022801"/>
    </source>
</evidence>
<dbReference type="Gene3D" id="3.40.50.300">
    <property type="entry name" value="P-loop containing nucleotide triphosphate hydrolases"/>
    <property type="match status" value="1"/>
</dbReference>
<keyword evidence="7" id="KW-0378">Hydrolase</keyword>
<name>A0A915JNE9_ROMCU</name>
<dbReference type="Proteomes" id="UP000887565">
    <property type="component" value="Unplaced"/>
</dbReference>
<keyword evidence="4" id="KW-0812">Transmembrane</keyword>
<dbReference type="InterPro" id="IPR014851">
    <property type="entry name" value="BCS1_N"/>
</dbReference>
<dbReference type="Pfam" id="PF25426">
    <property type="entry name" value="AAA_lid_BCS1"/>
    <property type="match status" value="1"/>
</dbReference>
<dbReference type="InterPro" id="IPR003960">
    <property type="entry name" value="ATPase_AAA_CS"/>
</dbReference>
<comment type="subcellular location">
    <subcellularLocation>
        <location evidence="1">Mitochondrion inner membrane</location>
        <topology evidence="1">Single-pass membrane protein</topology>
    </subcellularLocation>
</comment>
<dbReference type="WBParaSite" id="nRc.2.0.1.t27623-RA">
    <property type="protein sequence ID" value="nRc.2.0.1.t27623-RA"/>
    <property type="gene ID" value="nRc.2.0.1.g27623"/>
</dbReference>
<dbReference type="Pfam" id="PF08740">
    <property type="entry name" value="BCS1_N"/>
    <property type="match status" value="1"/>
</dbReference>
<dbReference type="SUPFAM" id="SSF52540">
    <property type="entry name" value="P-loop containing nucleoside triphosphate hydrolases"/>
    <property type="match status" value="1"/>
</dbReference>
<dbReference type="CDD" id="cd19510">
    <property type="entry name" value="RecA-like_BCS1"/>
    <property type="match status" value="1"/>
</dbReference>
<comment type="similarity">
    <text evidence="2">Belongs to the AAA ATPase family. BCS1 subfamily.</text>
</comment>
<dbReference type="InterPro" id="IPR027417">
    <property type="entry name" value="P-loop_NTPase"/>
</dbReference>
<dbReference type="PANTHER" id="PTHR23070">
    <property type="entry name" value="BCS1 AAA-TYPE ATPASE"/>
    <property type="match status" value="1"/>
</dbReference>
<evidence type="ECO:0000256" key="14">
    <source>
        <dbReference type="RuleBase" id="RU003651"/>
    </source>
</evidence>
<dbReference type="GO" id="GO:0016887">
    <property type="term" value="F:ATP hydrolysis activity"/>
    <property type="evidence" value="ECO:0007669"/>
    <property type="project" value="InterPro"/>
</dbReference>
<evidence type="ECO:0000256" key="6">
    <source>
        <dbReference type="ARBA" id="ARBA00022792"/>
    </source>
</evidence>
<dbReference type="SMART" id="SM00382">
    <property type="entry name" value="AAA"/>
    <property type="match status" value="1"/>
</dbReference>
<keyword evidence="9" id="KW-1133">Transmembrane helix</keyword>
<dbReference type="PROSITE" id="PS00674">
    <property type="entry name" value="AAA"/>
    <property type="match status" value="1"/>
</dbReference>
<evidence type="ECO:0000256" key="9">
    <source>
        <dbReference type="ARBA" id="ARBA00022989"/>
    </source>
</evidence>
<sequence>MVVKDFVAGLSDNPYFGAGFGLAGLGSAALILRKGLLLANIWLLEWANSTAAKTARHLSVETTFAQSESGKISTKFTFIPGLGDHFIYHKGKWLKIERSRDTKNLFHGSPFESLTLTTFGRDRTFFLNILQQAKDMALVNMQRGIIMYTSYGHEWRPFGHPQRKRPLDSVVLDEGLSEKIVADVREFTKRSQWYIERGVPYRRGYLLHGPPGCGKTSFIFALASDLEYSICMLNLGERSLTEDRFQYLLNTAPLKSIILLEDVDAAFVSREESPEIQAAYAGLTRITFSGLLNALDGVASSEGRLLFMTTNYVNRLDPALVRPGRVDFKQEISFCTDYQLKKMFERFYLDVDSVDEKARIFCAAVRAKDIRAISAAQVQGYLLMYKDDHLGAIRNVEDMIKKK</sequence>
<evidence type="ECO:0000256" key="4">
    <source>
        <dbReference type="ARBA" id="ARBA00022692"/>
    </source>
</evidence>
<evidence type="ECO:0000256" key="8">
    <source>
        <dbReference type="ARBA" id="ARBA00022840"/>
    </source>
</evidence>
<protein>
    <recommendedName>
        <fullName evidence="3">Mitochondrial chaperone BCS1</fullName>
    </recommendedName>
    <alternativeName>
        <fullName evidence="12">BCS1-like protein</fullName>
    </alternativeName>
</protein>
<feature type="domain" description="AAA+ ATPase" evidence="15">
    <location>
        <begin position="201"/>
        <end position="336"/>
    </location>
</feature>
<evidence type="ECO:0000256" key="2">
    <source>
        <dbReference type="ARBA" id="ARBA00007448"/>
    </source>
</evidence>
<dbReference type="InterPro" id="IPR003593">
    <property type="entry name" value="AAA+_ATPase"/>
</dbReference>
<evidence type="ECO:0000259" key="16">
    <source>
        <dbReference type="SMART" id="SM01024"/>
    </source>
</evidence>
<evidence type="ECO:0000256" key="10">
    <source>
        <dbReference type="ARBA" id="ARBA00023128"/>
    </source>
</evidence>
<keyword evidence="11" id="KW-0472">Membrane</keyword>
<evidence type="ECO:0000259" key="15">
    <source>
        <dbReference type="SMART" id="SM00382"/>
    </source>
</evidence>
<dbReference type="InterPro" id="IPR057495">
    <property type="entry name" value="AAA_lid_BCS1"/>
</dbReference>